<sequence length="395" mass="41366">MSSSDPPVAGGGRPVSRYFCHQCNRTVVIEPSASGELACPVCHGGFIEEFNLPSPGPIPSSSVFSLNPSATPFFSLNPSATPFFPSASASPAFLSRSTSFDLRNSSDLFSLIGPESGLFRSSSISSDSGFFPSPSAGSDPGLFASSSAAAPNAFNALDFLQRYFQNLLNDGANIQIVVEGGGGDRPIGNLGDYFIGPGLEQLIQQLAENDPNRYGTPPAAKTAVAALPDVLITDNLLASVDGQCAVCKEFFEIGEVAKQMPCNHVFHKDCIIPWLELHNSCPICRYELPTDDPDYEQRADDRPRAPPASEGAGNLGSGGSSGAPVESEEQNSTGQRTNPLERRFRISLPWPFRGLGSQPDASSGGDAQGGGVSGGNGTSGGRGGSDPDINRRDSE</sequence>
<proteinExistence type="predicted"/>
<dbReference type="CDD" id="cd16667">
    <property type="entry name" value="RING-H2_RNF126-like"/>
    <property type="match status" value="1"/>
</dbReference>
<reference evidence="11 12" key="1">
    <citation type="journal article" date="2022" name="Nat. Plants">
        <title>Genomes of leafy and leafless Platanthera orchids illuminate the evolution of mycoheterotrophy.</title>
        <authorList>
            <person name="Li M.H."/>
            <person name="Liu K.W."/>
            <person name="Li Z."/>
            <person name="Lu H.C."/>
            <person name="Ye Q.L."/>
            <person name="Zhang D."/>
            <person name="Wang J.Y."/>
            <person name="Li Y.F."/>
            <person name="Zhong Z.M."/>
            <person name="Liu X."/>
            <person name="Yu X."/>
            <person name="Liu D.K."/>
            <person name="Tu X.D."/>
            <person name="Liu B."/>
            <person name="Hao Y."/>
            <person name="Liao X.Y."/>
            <person name="Jiang Y.T."/>
            <person name="Sun W.H."/>
            <person name="Chen J."/>
            <person name="Chen Y.Q."/>
            <person name="Ai Y."/>
            <person name="Zhai J.W."/>
            <person name="Wu S.S."/>
            <person name="Zhou Z."/>
            <person name="Hsiao Y.Y."/>
            <person name="Wu W.L."/>
            <person name="Chen Y.Y."/>
            <person name="Lin Y.F."/>
            <person name="Hsu J.L."/>
            <person name="Li C.Y."/>
            <person name="Wang Z.W."/>
            <person name="Zhao X."/>
            <person name="Zhong W.Y."/>
            <person name="Ma X.K."/>
            <person name="Ma L."/>
            <person name="Huang J."/>
            <person name="Chen G.Z."/>
            <person name="Huang M.Z."/>
            <person name="Huang L."/>
            <person name="Peng D.H."/>
            <person name="Luo Y.B."/>
            <person name="Zou S.Q."/>
            <person name="Chen S.P."/>
            <person name="Lan S."/>
            <person name="Tsai W.C."/>
            <person name="Van de Peer Y."/>
            <person name="Liu Z.J."/>
        </authorList>
    </citation>
    <scope>NUCLEOTIDE SEQUENCE [LARGE SCALE GENOMIC DNA]</scope>
    <source>
        <strain evidence="11">Lor287</strain>
    </source>
</reference>
<dbReference type="FunFam" id="3.30.40.10:FF:000022">
    <property type="entry name" value="E3 ubiquitin-protein ligase RING1-like"/>
    <property type="match status" value="1"/>
</dbReference>
<name>A0AAP0BIR5_9ASPA</name>
<accession>A0AAP0BIR5</accession>
<dbReference type="GO" id="GO:0005737">
    <property type="term" value="C:cytoplasm"/>
    <property type="evidence" value="ECO:0007669"/>
    <property type="project" value="TreeGrafter"/>
</dbReference>
<dbReference type="EC" id="2.3.2.27" evidence="2"/>
<dbReference type="InterPro" id="IPR013083">
    <property type="entry name" value="Znf_RING/FYVE/PHD"/>
</dbReference>
<dbReference type="Pfam" id="PF13639">
    <property type="entry name" value="zf-RING_2"/>
    <property type="match status" value="1"/>
</dbReference>
<dbReference type="PANTHER" id="PTHR15710">
    <property type="entry name" value="E3 UBIQUITIN-PROTEIN LIGASE PRAJA"/>
    <property type="match status" value="1"/>
</dbReference>
<keyword evidence="3" id="KW-0808">Transferase</keyword>
<evidence type="ECO:0000256" key="8">
    <source>
        <dbReference type="PROSITE-ProRule" id="PRU00175"/>
    </source>
</evidence>
<dbReference type="InterPro" id="IPR039525">
    <property type="entry name" value="RNF126-like_zinc-ribbon"/>
</dbReference>
<keyword evidence="7" id="KW-0862">Zinc</keyword>
<dbReference type="EMBL" id="JBBWWQ010000008">
    <property type="protein sequence ID" value="KAK8940851.1"/>
    <property type="molecule type" value="Genomic_DNA"/>
</dbReference>
<feature type="region of interest" description="Disordered" evidence="9">
    <location>
        <begin position="294"/>
        <end position="395"/>
    </location>
</feature>
<evidence type="ECO:0000256" key="6">
    <source>
        <dbReference type="ARBA" id="ARBA00022786"/>
    </source>
</evidence>
<feature type="compositionally biased region" description="Gly residues" evidence="9">
    <location>
        <begin position="366"/>
        <end position="384"/>
    </location>
</feature>
<gene>
    <name evidence="11" type="primary">RING1</name>
    <name evidence="11" type="ORF">KSP39_PZI009829</name>
</gene>
<dbReference type="SUPFAM" id="SSF57850">
    <property type="entry name" value="RING/U-box"/>
    <property type="match status" value="1"/>
</dbReference>
<organism evidence="11 12">
    <name type="scientific">Platanthera zijinensis</name>
    <dbReference type="NCBI Taxonomy" id="2320716"/>
    <lineage>
        <taxon>Eukaryota</taxon>
        <taxon>Viridiplantae</taxon>
        <taxon>Streptophyta</taxon>
        <taxon>Embryophyta</taxon>
        <taxon>Tracheophyta</taxon>
        <taxon>Spermatophyta</taxon>
        <taxon>Magnoliopsida</taxon>
        <taxon>Liliopsida</taxon>
        <taxon>Asparagales</taxon>
        <taxon>Orchidaceae</taxon>
        <taxon>Orchidoideae</taxon>
        <taxon>Orchideae</taxon>
        <taxon>Orchidinae</taxon>
        <taxon>Platanthera</taxon>
    </lineage>
</organism>
<evidence type="ECO:0000256" key="9">
    <source>
        <dbReference type="SAM" id="MobiDB-lite"/>
    </source>
</evidence>
<evidence type="ECO:0000256" key="7">
    <source>
        <dbReference type="ARBA" id="ARBA00022833"/>
    </source>
</evidence>
<feature type="compositionally biased region" description="Basic and acidic residues" evidence="9">
    <location>
        <begin position="295"/>
        <end position="304"/>
    </location>
</feature>
<dbReference type="Pfam" id="PF14369">
    <property type="entry name" value="Zn_ribbon_19"/>
    <property type="match status" value="1"/>
</dbReference>
<keyword evidence="12" id="KW-1185">Reference proteome</keyword>
<evidence type="ECO:0000256" key="1">
    <source>
        <dbReference type="ARBA" id="ARBA00000900"/>
    </source>
</evidence>
<keyword evidence="5 8" id="KW-0863">Zinc-finger</keyword>
<keyword evidence="4" id="KW-0479">Metal-binding</keyword>
<dbReference type="Proteomes" id="UP001418222">
    <property type="component" value="Unassembled WGS sequence"/>
</dbReference>
<dbReference type="PANTHER" id="PTHR15710:SF202">
    <property type="entry name" value="RING-TYPE E3 UBIQUITIN TRANSFERASE"/>
    <property type="match status" value="1"/>
</dbReference>
<dbReference type="GO" id="GO:0016567">
    <property type="term" value="P:protein ubiquitination"/>
    <property type="evidence" value="ECO:0007669"/>
    <property type="project" value="TreeGrafter"/>
</dbReference>
<dbReference type="InterPro" id="IPR001841">
    <property type="entry name" value="Znf_RING"/>
</dbReference>
<dbReference type="GO" id="GO:0061630">
    <property type="term" value="F:ubiquitin protein ligase activity"/>
    <property type="evidence" value="ECO:0007669"/>
    <property type="project" value="UniProtKB-EC"/>
</dbReference>
<dbReference type="AlphaFoldDB" id="A0AAP0BIR5"/>
<feature type="domain" description="RING-type" evidence="10">
    <location>
        <begin position="244"/>
        <end position="285"/>
    </location>
</feature>
<evidence type="ECO:0000313" key="12">
    <source>
        <dbReference type="Proteomes" id="UP001418222"/>
    </source>
</evidence>
<evidence type="ECO:0000256" key="3">
    <source>
        <dbReference type="ARBA" id="ARBA00022679"/>
    </source>
</evidence>
<evidence type="ECO:0000256" key="5">
    <source>
        <dbReference type="ARBA" id="ARBA00022771"/>
    </source>
</evidence>
<dbReference type="PROSITE" id="PS50089">
    <property type="entry name" value="ZF_RING_2"/>
    <property type="match status" value="1"/>
</dbReference>
<protein>
    <recommendedName>
        <fullName evidence="2">RING-type E3 ubiquitin transferase</fullName>
        <ecNumber evidence="2">2.3.2.27</ecNumber>
    </recommendedName>
</protein>
<dbReference type="GO" id="GO:0008270">
    <property type="term" value="F:zinc ion binding"/>
    <property type="evidence" value="ECO:0007669"/>
    <property type="project" value="UniProtKB-KW"/>
</dbReference>
<evidence type="ECO:0000256" key="2">
    <source>
        <dbReference type="ARBA" id="ARBA00012483"/>
    </source>
</evidence>
<dbReference type="SMART" id="SM00184">
    <property type="entry name" value="RING"/>
    <property type="match status" value="1"/>
</dbReference>
<comment type="catalytic activity">
    <reaction evidence="1">
        <text>S-ubiquitinyl-[E2 ubiquitin-conjugating enzyme]-L-cysteine + [acceptor protein]-L-lysine = [E2 ubiquitin-conjugating enzyme]-L-cysteine + N(6)-ubiquitinyl-[acceptor protein]-L-lysine.</text>
        <dbReference type="EC" id="2.3.2.27"/>
    </reaction>
</comment>
<evidence type="ECO:0000256" key="4">
    <source>
        <dbReference type="ARBA" id="ARBA00022723"/>
    </source>
</evidence>
<keyword evidence="6" id="KW-0833">Ubl conjugation pathway</keyword>
<comment type="caution">
    <text evidence="11">The sequence shown here is derived from an EMBL/GenBank/DDBJ whole genome shotgun (WGS) entry which is preliminary data.</text>
</comment>
<evidence type="ECO:0000259" key="10">
    <source>
        <dbReference type="PROSITE" id="PS50089"/>
    </source>
</evidence>
<dbReference type="Gene3D" id="3.30.40.10">
    <property type="entry name" value="Zinc/RING finger domain, C3HC4 (zinc finger)"/>
    <property type="match status" value="1"/>
</dbReference>
<evidence type="ECO:0000313" key="11">
    <source>
        <dbReference type="EMBL" id="KAK8940851.1"/>
    </source>
</evidence>